<dbReference type="Proteomes" id="UP001469553">
    <property type="component" value="Unassembled WGS sequence"/>
</dbReference>
<feature type="compositionally biased region" description="Basic and acidic residues" evidence="1">
    <location>
        <begin position="123"/>
        <end position="140"/>
    </location>
</feature>
<feature type="compositionally biased region" description="Low complexity" evidence="1">
    <location>
        <begin position="100"/>
        <end position="115"/>
    </location>
</feature>
<dbReference type="EMBL" id="JAHRIP010043019">
    <property type="protein sequence ID" value="MEQ2297540.1"/>
    <property type="molecule type" value="Genomic_DNA"/>
</dbReference>
<evidence type="ECO:0000256" key="1">
    <source>
        <dbReference type="SAM" id="MobiDB-lite"/>
    </source>
</evidence>
<evidence type="ECO:0000313" key="2">
    <source>
        <dbReference type="EMBL" id="MEQ2297540.1"/>
    </source>
</evidence>
<comment type="caution">
    <text evidence="2">The sequence shown here is derived from an EMBL/GenBank/DDBJ whole genome shotgun (WGS) entry which is preliminary data.</text>
</comment>
<protein>
    <submittedName>
        <fullName evidence="2">Uncharacterized protein</fullName>
    </submittedName>
</protein>
<accession>A0ABV0YV76</accession>
<reference evidence="2 3" key="1">
    <citation type="submission" date="2021-06" db="EMBL/GenBank/DDBJ databases">
        <authorList>
            <person name="Palmer J.M."/>
        </authorList>
    </citation>
    <scope>NUCLEOTIDE SEQUENCE [LARGE SCALE GENOMIC DNA]</scope>
    <source>
        <strain evidence="2 3">AS_MEX2019</strain>
        <tissue evidence="2">Muscle</tissue>
    </source>
</reference>
<name>A0ABV0YV76_9TELE</name>
<gene>
    <name evidence="2" type="ORF">AMECASPLE_035710</name>
</gene>
<sequence>MDEASVLLEKLQTMGHRAVVFVAKPGKKLPLGTHVVHPKWQLTDQAAKCLDRMKALFEVLITGWTNQQTSNPSAIQPSTSSAIQPSTASAIQPSITWPIQPTTSSATQPPTASAIQFSTNVPPKKEAKKSNNEESRRECSHMVGGQDEYYPVKHVLKTKMKKGNQMELVEWEPCSLCGKTWPPQWVAKENTKV</sequence>
<evidence type="ECO:0000313" key="3">
    <source>
        <dbReference type="Proteomes" id="UP001469553"/>
    </source>
</evidence>
<organism evidence="2 3">
    <name type="scientific">Ameca splendens</name>
    <dbReference type="NCBI Taxonomy" id="208324"/>
    <lineage>
        <taxon>Eukaryota</taxon>
        <taxon>Metazoa</taxon>
        <taxon>Chordata</taxon>
        <taxon>Craniata</taxon>
        <taxon>Vertebrata</taxon>
        <taxon>Euteleostomi</taxon>
        <taxon>Actinopterygii</taxon>
        <taxon>Neopterygii</taxon>
        <taxon>Teleostei</taxon>
        <taxon>Neoteleostei</taxon>
        <taxon>Acanthomorphata</taxon>
        <taxon>Ovalentaria</taxon>
        <taxon>Atherinomorphae</taxon>
        <taxon>Cyprinodontiformes</taxon>
        <taxon>Goodeidae</taxon>
        <taxon>Ameca</taxon>
    </lineage>
</organism>
<proteinExistence type="predicted"/>
<feature type="region of interest" description="Disordered" evidence="1">
    <location>
        <begin position="100"/>
        <end position="141"/>
    </location>
</feature>
<keyword evidence="3" id="KW-1185">Reference proteome</keyword>